<organism evidence="3 4">
    <name type="scientific">Limnoraphis robusta CS-951</name>
    <dbReference type="NCBI Taxonomy" id="1637645"/>
    <lineage>
        <taxon>Bacteria</taxon>
        <taxon>Bacillati</taxon>
        <taxon>Cyanobacteriota</taxon>
        <taxon>Cyanophyceae</taxon>
        <taxon>Oscillatoriophycideae</taxon>
        <taxon>Oscillatoriales</taxon>
        <taxon>Sirenicapillariaceae</taxon>
        <taxon>Limnoraphis</taxon>
    </lineage>
</organism>
<dbReference type="Gene3D" id="3.40.50.2000">
    <property type="entry name" value="Glycogen Phosphorylase B"/>
    <property type="match status" value="3"/>
</dbReference>
<comment type="caution">
    <text evidence="3">The sequence shown here is derived from an EMBL/GenBank/DDBJ whole genome shotgun (WGS) entry which is preliminary data.</text>
</comment>
<dbReference type="Pfam" id="PF13579">
    <property type="entry name" value="Glyco_trans_4_4"/>
    <property type="match status" value="1"/>
</dbReference>
<dbReference type="PANTHER" id="PTHR45947">
    <property type="entry name" value="SULFOQUINOVOSYL TRANSFERASE SQD2"/>
    <property type="match status" value="1"/>
</dbReference>
<dbReference type="InterPro" id="IPR028098">
    <property type="entry name" value="Glyco_trans_4-like_N"/>
</dbReference>
<dbReference type="InterPro" id="IPR050194">
    <property type="entry name" value="Glycosyltransferase_grp1"/>
</dbReference>
<accession>A0A0F5YJN2</accession>
<dbReference type="RefSeq" id="WP_046278210.1">
    <property type="nucleotide sequence ID" value="NZ_LATL02000039.1"/>
</dbReference>
<dbReference type="InterPro" id="IPR001296">
    <property type="entry name" value="Glyco_trans_1"/>
</dbReference>
<feature type="domain" description="Glycosyl transferase family 1" evidence="1">
    <location>
        <begin position="261"/>
        <end position="421"/>
    </location>
</feature>
<dbReference type="GO" id="GO:0016757">
    <property type="term" value="F:glycosyltransferase activity"/>
    <property type="evidence" value="ECO:0007669"/>
    <property type="project" value="InterPro"/>
</dbReference>
<sequence length="448" mass="49661">MKVVQTTSWYFPESSGGVEVYLDGLIQGLTSRQIENIVAAPKNGDKPDDYQYNGVEVYRYPLHPSPSLAQQREQSPPGGFEDFCQWLETQNADIYHQHSWRFGCGLHHLRYARQLGLPTVVTIHMPEVVCLRGTMMLNGSSPCDGRIDPVRCGYCYGVPERIPAWAISRLSQVPQGLSMGAETQLLASKNVRMRQLGRTISIPAQVAAHAHKLQEMAQLADRIVAVCQWLEDALGLNGVPKDKIVLSRHGVSYACSSSPRQKQPDEPLKIGFLGRWQETKGVQVLAEAVCQLPKNIPVQLMIHAVSQGELSRVNEAKVFAMAETDSRIQINKKLSRDQVPEAMKGFDLLAVPSQWLETGPLVVLEAFATQTPVLGSNRGGIAELVEHGVDGWLVEADHVEAWKNAIAQLATDPELLSKLRQGIKPVRTMDDVAQDMTQLYEEILRTSS</sequence>
<name>A0A0F5YJN2_9CYAN</name>
<protein>
    <submittedName>
        <fullName evidence="3">Glycosyl transferase family 1</fullName>
    </submittedName>
</protein>
<evidence type="ECO:0000313" key="4">
    <source>
        <dbReference type="Proteomes" id="UP000033607"/>
    </source>
</evidence>
<evidence type="ECO:0000259" key="2">
    <source>
        <dbReference type="Pfam" id="PF13579"/>
    </source>
</evidence>
<dbReference type="PATRIC" id="fig|1637645.4.peg.677"/>
<reference evidence="3 4" key="1">
    <citation type="submission" date="2015-06" db="EMBL/GenBank/DDBJ databases">
        <title>Draft genome assembly of filamentous brackish cyanobacterium Limnoraphis robusta strain CS-951.</title>
        <authorList>
            <person name="Willis A."/>
            <person name="Parks M."/>
            <person name="Burford M.A."/>
        </authorList>
    </citation>
    <scope>NUCLEOTIDE SEQUENCE [LARGE SCALE GENOMIC DNA]</scope>
    <source>
        <strain evidence="3 4">CS-951</strain>
    </source>
</reference>
<evidence type="ECO:0000313" key="3">
    <source>
        <dbReference type="EMBL" id="KKD38400.1"/>
    </source>
</evidence>
<evidence type="ECO:0000259" key="1">
    <source>
        <dbReference type="Pfam" id="PF00534"/>
    </source>
</evidence>
<proteinExistence type="predicted"/>
<dbReference type="SUPFAM" id="SSF53756">
    <property type="entry name" value="UDP-Glycosyltransferase/glycogen phosphorylase"/>
    <property type="match status" value="1"/>
</dbReference>
<feature type="domain" description="Glycosyltransferase subfamily 4-like N-terminal" evidence="2">
    <location>
        <begin position="16"/>
        <end position="246"/>
    </location>
</feature>
<dbReference type="Pfam" id="PF00534">
    <property type="entry name" value="Glycos_transf_1"/>
    <property type="match status" value="1"/>
</dbReference>
<dbReference type="EMBL" id="LATL02000039">
    <property type="protein sequence ID" value="KKD38400.1"/>
    <property type="molecule type" value="Genomic_DNA"/>
</dbReference>
<dbReference type="PANTHER" id="PTHR45947:SF3">
    <property type="entry name" value="SULFOQUINOVOSYL TRANSFERASE SQD2"/>
    <property type="match status" value="1"/>
</dbReference>
<gene>
    <name evidence="3" type="ORF">WN50_09045</name>
</gene>
<keyword evidence="3" id="KW-0808">Transferase</keyword>
<dbReference type="Proteomes" id="UP000033607">
    <property type="component" value="Unassembled WGS sequence"/>
</dbReference>
<dbReference type="OrthoDB" id="9815550at2"/>
<dbReference type="AlphaFoldDB" id="A0A0F5YJN2"/>